<dbReference type="OrthoDB" id="272985at2759"/>
<feature type="compositionally biased region" description="Basic residues" evidence="2">
    <location>
        <begin position="162"/>
        <end position="172"/>
    </location>
</feature>
<dbReference type="PANTHER" id="PTHR47642">
    <property type="entry name" value="ATP-DEPENDENT DNA HELICASE"/>
    <property type="match status" value="1"/>
</dbReference>
<dbReference type="Pfam" id="PF05970">
    <property type="entry name" value="PIF1"/>
    <property type="match status" value="1"/>
</dbReference>
<dbReference type="PANTHER" id="PTHR47642:SF7">
    <property type="entry name" value="ATP-DEPENDENT DNA HELICASE PIF1"/>
    <property type="match status" value="1"/>
</dbReference>
<comment type="cofactor">
    <cofactor evidence="1">
        <name>Mg(2+)</name>
        <dbReference type="ChEBI" id="CHEBI:18420"/>
    </cofactor>
</comment>
<keyword evidence="1" id="KW-0378">Hydrolase</keyword>
<dbReference type="GO" id="GO:0006310">
    <property type="term" value="P:DNA recombination"/>
    <property type="evidence" value="ECO:0007669"/>
    <property type="project" value="UniProtKB-KW"/>
</dbReference>
<comment type="catalytic activity">
    <reaction evidence="1">
        <text>ATP + H2O = ADP + phosphate + H(+)</text>
        <dbReference type="Rhea" id="RHEA:13065"/>
        <dbReference type="ChEBI" id="CHEBI:15377"/>
        <dbReference type="ChEBI" id="CHEBI:15378"/>
        <dbReference type="ChEBI" id="CHEBI:30616"/>
        <dbReference type="ChEBI" id="CHEBI:43474"/>
        <dbReference type="ChEBI" id="CHEBI:456216"/>
        <dbReference type="EC" id="5.6.2.3"/>
    </reaction>
</comment>
<dbReference type="Gene3D" id="3.40.50.300">
    <property type="entry name" value="P-loop containing nucleotide triphosphate hydrolases"/>
    <property type="match status" value="1"/>
</dbReference>
<comment type="similarity">
    <text evidence="1">Belongs to the helicase family.</text>
</comment>
<proteinExistence type="inferred from homology"/>
<feature type="compositionally biased region" description="Polar residues" evidence="2">
    <location>
        <begin position="149"/>
        <end position="161"/>
    </location>
</feature>
<keyword evidence="1" id="KW-0234">DNA repair</keyword>
<dbReference type="Proteomes" id="UP000050761">
    <property type="component" value="Unassembled WGS sequence"/>
</dbReference>
<organism evidence="5 6">
    <name type="scientific">Heligmosomoides polygyrus</name>
    <name type="common">Parasitic roundworm</name>
    <dbReference type="NCBI Taxonomy" id="6339"/>
    <lineage>
        <taxon>Eukaryota</taxon>
        <taxon>Metazoa</taxon>
        <taxon>Ecdysozoa</taxon>
        <taxon>Nematoda</taxon>
        <taxon>Chromadorea</taxon>
        <taxon>Rhabditida</taxon>
        <taxon>Rhabditina</taxon>
        <taxon>Rhabditomorpha</taxon>
        <taxon>Strongyloidea</taxon>
        <taxon>Heligmosomidae</taxon>
        <taxon>Heligmosomoides</taxon>
    </lineage>
</organism>
<evidence type="ECO:0000256" key="1">
    <source>
        <dbReference type="RuleBase" id="RU363044"/>
    </source>
</evidence>
<feature type="region of interest" description="Disordered" evidence="2">
    <location>
        <begin position="145"/>
        <end position="174"/>
    </location>
</feature>
<reference evidence="4 5" key="1">
    <citation type="submission" date="2018-11" db="EMBL/GenBank/DDBJ databases">
        <authorList>
            <consortium name="Pathogen Informatics"/>
        </authorList>
    </citation>
    <scope>NUCLEOTIDE SEQUENCE [LARGE SCALE GENOMIC DNA]</scope>
</reference>
<protein>
    <recommendedName>
        <fullName evidence="1">ATP-dependent DNA helicase</fullName>
        <ecNumber evidence="1">5.6.2.3</ecNumber>
    </recommendedName>
</protein>
<gene>
    <name evidence="4" type="ORF">HPBE_LOCUS191</name>
</gene>
<accession>A0A183F265</accession>
<dbReference type="EC" id="5.6.2.3" evidence="1"/>
<keyword evidence="1" id="KW-0227">DNA damage</keyword>
<dbReference type="InterPro" id="IPR010285">
    <property type="entry name" value="DNA_helicase_pif1-like_DEAD"/>
</dbReference>
<keyword evidence="5" id="KW-1185">Reference proteome</keyword>
<evidence type="ECO:0000313" key="6">
    <source>
        <dbReference type="WBParaSite" id="HPBE_0000019001-mRNA-1"/>
    </source>
</evidence>
<dbReference type="GO" id="GO:0043139">
    <property type="term" value="F:5'-3' DNA helicase activity"/>
    <property type="evidence" value="ECO:0007669"/>
    <property type="project" value="UniProtKB-EC"/>
</dbReference>
<dbReference type="EMBL" id="UZAH01000122">
    <property type="protein sequence ID" value="VDO18573.1"/>
    <property type="molecule type" value="Genomic_DNA"/>
</dbReference>
<sequence length="333" mass="36599">MPVFLTDFQGGHFFFSKIVLQVELGGVSGGRPAIASYSLTDCAIHRRGIAQGRAVIEISDRKLVIQLSNCAPRKLNVFLKSLEAKLDIMRSELSQAGGAVNRTPLAVARKTYLQDLPSLHTVLSPLSVEEIRRVKRLRGVADSPLYKSPKTTATDTSSTPKFSRKPVRKSSSTKKVETIKLSEEQRSVIRCVLQSSDNVFFTGSAGTGKSVVLRRIIEMLPATTTFVTAATGVAACQLGGVTLHSFAGIGVGRGSAEDCLTLALSKENVVKQWKLCTHLIVDEISMVDADFFTKVEYSEAWNRCIKKTIMLERVHRQDDSRFVKVLQEIRVGK</sequence>
<dbReference type="GO" id="GO:0000723">
    <property type="term" value="P:telomere maintenance"/>
    <property type="evidence" value="ECO:0007669"/>
    <property type="project" value="InterPro"/>
</dbReference>
<dbReference type="SUPFAM" id="SSF52540">
    <property type="entry name" value="P-loop containing nucleoside triphosphate hydrolases"/>
    <property type="match status" value="1"/>
</dbReference>
<name>A0A183F265_HELPZ</name>
<evidence type="ECO:0000313" key="4">
    <source>
        <dbReference type="EMBL" id="VDO18573.1"/>
    </source>
</evidence>
<reference evidence="6" key="2">
    <citation type="submission" date="2019-09" db="UniProtKB">
        <authorList>
            <consortium name="WormBaseParasite"/>
        </authorList>
    </citation>
    <scope>IDENTIFICATION</scope>
</reference>
<dbReference type="AlphaFoldDB" id="A0A183F265"/>
<dbReference type="GO" id="GO:0005524">
    <property type="term" value="F:ATP binding"/>
    <property type="evidence" value="ECO:0007669"/>
    <property type="project" value="UniProtKB-KW"/>
</dbReference>
<dbReference type="GO" id="GO:0006281">
    <property type="term" value="P:DNA repair"/>
    <property type="evidence" value="ECO:0007669"/>
    <property type="project" value="UniProtKB-KW"/>
</dbReference>
<feature type="domain" description="DNA helicase Pif1-like DEAD-box helicase" evidence="3">
    <location>
        <begin position="180"/>
        <end position="296"/>
    </location>
</feature>
<keyword evidence="1" id="KW-0067">ATP-binding</keyword>
<dbReference type="InterPro" id="IPR027417">
    <property type="entry name" value="P-loop_NTPase"/>
</dbReference>
<keyword evidence="1" id="KW-0347">Helicase</keyword>
<keyword evidence="1" id="KW-0233">DNA recombination</keyword>
<accession>A0A3P7UCY8</accession>
<evidence type="ECO:0000256" key="2">
    <source>
        <dbReference type="SAM" id="MobiDB-lite"/>
    </source>
</evidence>
<keyword evidence="1" id="KW-0547">Nucleotide-binding</keyword>
<dbReference type="WBParaSite" id="HPBE_0000019001-mRNA-1">
    <property type="protein sequence ID" value="HPBE_0000019001-mRNA-1"/>
    <property type="gene ID" value="HPBE_0000019001"/>
</dbReference>
<evidence type="ECO:0000259" key="3">
    <source>
        <dbReference type="Pfam" id="PF05970"/>
    </source>
</evidence>
<dbReference type="InterPro" id="IPR051055">
    <property type="entry name" value="PIF1_helicase"/>
</dbReference>
<dbReference type="GO" id="GO:0016787">
    <property type="term" value="F:hydrolase activity"/>
    <property type="evidence" value="ECO:0007669"/>
    <property type="project" value="UniProtKB-KW"/>
</dbReference>
<evidence type="ECO:0000313" key="5">
    <source>
        <dbReference type="Proteomes" id="UP000050761"/>
    </source>
</evidence>